<dbReference type="OrthoDB" id="5597106at2759"/>
<feature type="region of interest" description="Disordered" evidence="1">
    <location>
        <begin position="562"/>
        <end position="645"/>
    </location>
</feature>
<feature type="compositionally biased region" description="Low complexity" evidence="1">
    <location>
        <begin position="618"/>
        <end position="629"/>
    </location>
</feature>
<reference evidence="2" key="1">
    <citation type="submission" date="2022-07" db="EMBL/GenBank/DDBJ databases">
        <title>Phylogenomic reconstructions and comparative analyses of Kickxellomycotina fungi.</title>
        <authorList>
            <person name="Reynolds N.K."/>
            <person name="Stajich J.E."/>
            <person name="Barry K."/>
            <person name="Grigoriev I.V."/>
            <person name="Crous P."/>
            <person name="Smith M.E."/>
        </authorList>
    </citation>
    <scope>NUCLEOTIDE SEQUENCE</scope>
    <source>
        <strain evidence="2">NRRL 3115</strain>
    </source>
</reference>
<evidence type="ECO:0000313" key="3">
    <source>
        <dbReference type="Proteomes" id="UP001151518"/>
    </source>
</evidence>
<comment type="caution">
    <text evidence="2">The sequence shown here is derived from an EMBL/GenBank/DDBJ whole genome shotgun (WGS) entry which is preliminary data.</text>
</comment>
<accession>A0A9W8G3D7</accession>
<feature type="compositionally biased region" description="Polar residues" evidence="1">
    <location>
        <begin position="598"/>
        <end position="610"/>
    </location>
</feature>
<sequence>MALAQQQTATNIHLQLLSRPDGSAAEPGPDRILNGYVLVDESLLEDAERIEIQYRGVEVVGGTLDDFEDDTLDGLHPRKGVRAFNKVYFDERLVVWQRDDTDPAGAARSPDGTSTKFEFSIAFPHANYPAEIKSICKAAPSQSFEIAYHAVGWVFGADDTLVARSVTNVPFIPLLTRRPSIAPQVPVTQTAYDDRGRECLFTRVTLSQTDYIPGDQVVGGVYIECVKSNRTVRKAECQLRQRVECRMRRTFNSAETAELVSTSRPQSSQPSAHSDDSDVLWMRTVDIGLPQVLTLTTSGVGLAAAAAANTAGASSSLTGSITASSVSLASDSCNELVEKRESTFARAMGPKGSGIISGYRSCSANVHTHIPSTASVVPGHFLLFSYELLIDVTVSSLARGSQKLSTRTPLSSMGSTTPNSAVGFTLSKSQATGPSFRALAAQGSGSNGCFSATAACFPQNAQSGAGGLLDGREKAQLKGNRFSVGAFQGGTGSSADSTDAEVLSARYSTLKSAPIHRAITQSSADEQGDVVEMLPNAVELLRFKYDTSLVVVPKIFVSSALDGNDEGTQAVGNTSNAGAATAPADAVVDDGQEPPNVGTCSKETASVAEQDSSRKDVVSVSAVADGASSTPSPQPSVEQAAGDSGSPAAAFVAVAQPAPLEAVEADNNSKADDEKSSRTNADTASEPPARGASGGSSEYDLARAVYAAAEKVLNDKEWDRPNSIYLAVEDKKKKKLHIKPNVAAKDTKGKVKTTRQSLSSEESDSTEDLDVERAISRLAPTKRAPQSRSSSLAELAGVKDIISGIDFFGTESSNGPELTGLLSADPDKLVFGVTLGALEPSSSVAESDTVAAERIASGVTAYSPLVDGEGGRAWGKQQPQINSVLRRSMSMPGASLSTAKPADSSSSTAHAGSPGSTVARSAFEAGDKSLVRRNYLVRNERSSGADANLADMSPRSMISAVSSTSRLGPRVGVFKTISHRFTSWFTKK</sequence>
<gene>
    <name evidence="2" type="ORF">GGI25_006138</name>
</gene>
<dbReference type="AlphaFoldDB" id="A0A9W8G3D7"/>
<feature type="compositionally biased region" description="Acidic residues" evidence="1">
    <location>
        <begin position="761"/>
        <end position="770"/>
    </location>
</feature>
<feature type="compositionally biased region" description="Basic and acidic residues" evidence="1">
    <location>
        <begin position="667"/>
        <end position="677"/>
    </location>
</feature>
<dbReference type="Proteomes" id="UP001151518">
    <property type="component" value="Unassembled WGS sequence"/>
</dbReference>
<feature type="compositionally biased region" description="Polar residues" evidence="1">
    <location>
        <begin position="895"/>
        <end position="919"/>
    </location>
</feature>
<evidence type="ECO:0000256" key="1">
    <source>
        <dbReference type="SAM" id="MobiDB-lite"/>
    </source>
</evidence>
<dbReference type="EMBL" id="JANBTW010000149">
    <property type="protein sequence ID" value="KAJ2669491.1"/>
    <property type="molecule type" value="Genomic_DNA"/>
</dbReference>
<feature type="region of interest" description="Disordered" evidence="1">
    <location>
        <begin position="662"/>
        <end position="697"/>
    </location>
</feature>
<feature type="region of interest" description="Disordered" evidence="1">
    <location>
        <begin position="892"/>
        <end position="920"/>
    </location>
</feature>
<feature type="region of interest" description="Disordered" evidence="1">
    <location>
        <begin position="736"/>
        <end position="771"/>
    </location>
</feature>
<organism evidence="2 3">
    <name type="scientific">Coemansia spiralis</name>
    <dbReference type="NCBI Taxonomy" id="417178"/>
    <lineage>
        <taxon>Eukaryota</taxon>
        <taxon>Fungi</taxon>
        <taxon>Fungi incertae sedis</taxon>
        <taxon>Zoopagomycota</taxon>
        <taxon>Kickxellomycotina</taxon>
        <taxon>Kickxellomycetes</taxon>
        <taxon>Kickxellales</taxon>
        <taxon>Kickxellaceae</taxon>
        <taxon>Coemansia</taxon>
    </lineage>
</organism>
<protein>
    <submittedName>
        <fullName evidence="2">Uncharacterized protein</fullName>
    </submittedName>
</protein>
<proteinExistence type="predicted"/>
<evidence type="ECO:0000313" key="2">
    <source>
        <dbReference type="EMBL" id="KAJ2669491.1"/>
    </source>
</evidence>
<feature type="compositionally biased region" description="Low complexity" evidence="1">
    <location>
        <begin position="570"/>
        <end position="586"/>
    </location>
</feature>
<name>A0A9W8G3D7_9FUNG</name>
<feature type="region of interest" description="Disordered" evidence="1">
    <location>
        <begin position="256"/>
        <end position="276"/>
    </location>
</feature>
<feature type="compositionally biased region" description="Polar residues" evidence="1">
    <location>
        <begin position="256"/>
        <end position="272"/>
    </location>
</feature>